<feature type="binding site" evidence="9">
    <location>
        <position position="208"/>
    </location>
    <ligand>
        <name>Zn(2+)</name>
        <dbReference type="ChEBI" id="CHEBI:29105"/>
        <label>1</label>
    </ligand>
</feature>
<keyword evidence="1 9" id="KW-0963">Cytoplasm</keyword>
<dbReference type="CDD" id="cd06257">
    <property type="entry name" value="DnaJ"/>
    <property type="match status" value="1"/>
</dbReference>
<comment type="function">
    <text evidence="9">Participates actively in the response to hyperosmotic and heat shock by preventing the aggregation of stress-denatured proteins and by disaggregating proteins, also in an autonomous, DnaK-independent fashion. Unfolded proteins bind initially to DnaJ; upon interaction with the DnaJ-bound protein, DnaK hydrolyzes its bound ATP, resulting in the formation of a stable complex. GrpE releases ADP from DnaK; ATP binding to DnaK triggers the release of the substrate protein, thus completing the reaction cycle. Several rounds of ATP-dependent interactions between DnaJ, DnaK and GrpE are required for fully efficient folding. Also involved, together with DnaK and GrpE, in the DNA replication of plasmids through activation of initiation proteins.</text>
</comment>
<keyword evidence="4 9" id="KW-0677">Repeat</keyword>
<dbReference type="PROSITE" id="PS50076">
    <property type="entry name" value="DNAJ_2"/>
    <property type="match status" value="1"/>
</dbReference>
<dbReference type="CDD" id="cd10719">
    <property type="entry name" value="DnaJ_zf"/>
    <property type="match status" value="1"/>
</dbReference>
<dbReference type="InterPro" id="IPR001623">
    <property type="entry name" value="DnaJ_domain"/>
</dbReference>
<dbReference type="Proteomes" id="UP000628854">
    <property type="component" value="Unassembled WGS sequence"/>
</dbReference>
<dbReference type="RefSeq" id="WP_084391707.1">
    <property type="nucleotide sequence ID" value="NZ_BMKF01000002.1"/>
</dbReference>
<keyword evidence="5 9" id="KW-0863">Zinc-finger</keyword>
<feature type="binding site" evidence="9">
    <location>
        <position position="152"/>
    </location>
    <ligand>
        <name>Zn(2+)</name>
        <dbReference type="ChEBI" id="CHEBI:29105"/>
        <label>1</label>
    </ligand>
</feature>
<evidence type="ECO:0000259" key="11">
    <source>
        <dbReference type="PROSITE" id="PS50076"/>
    </source>
</evidence>
<keyword evidence="2 9" id="KW-0235">DNA replication</keyword>
<dbReference type="InterPro" id="IPR036869">
    <property type="entry name" value="J_dom_sf"/>
</dbReference>
<evidence type="ECO:0000256" key="2">
    <source>
        <dbReference type="ARBA" id="ARBA00022705"/>
    </source>
</evidence>
<evidence type="ECO:0000256" key="6">
    <source>
        <dbReference type="ARBA" id="ARBA00022833"/>
    </source>
</evidence>
<feature type="repeat" description="CXXCXGXG motif" evidence="9">
    <location>
        <begin position="205"/>
        <end position="212"/>
    </location>
</feature>
<feature type="binding site" evidence="9">
    <location>
        <position position="155"/>
    </location>
    <ligand>
        <name>Zn(2+)</name>
        <dbReference type="ChEBI" id="CHEBI:29105"/>
        <label>1</label>
    </ligand>
</feature>
<evidence type="ECO:0000256" key="10">
    <source>
        <dbReference type="PROSITE-ProRule" id="PRU00546"/>
    </source>
</evidence>
<evidence type="ECO:0000256" key="7">
    <source>
        <dbReference type="ARBA" id="ARBA00023016"/>
    </source>
</evidence>
<evidence type="ECO:0000256" key="8">
    <source>
        <dbReference type="ARBA" id="ARBA00023186"/>
    </source>
</evidence>
<evidence type="ECO:0000313" key="14">
    <source>
        <dbReference type="Proteomes" id="UP000628854"/>
    </source>
</evidence>
<keyword evidence="8 9" id="KW-0143">Chaperone</keyword>
<evidence type="ECO:0000256" key="9">
    <source>
        <dbReference type="HAMAP-Rule" id="MF_01152"/>
    </source>
</evidence>
<accession>A0ABQ1JRX6</accession>
<feature type="binding site" evidence="9">
    <location>
        <position position="169"/>
    </location>
    <ligand>
        <name>Zn(2+)</name>
        <dbReference type="ChEBI" id="CHEBI:29105"/>
        <label>2</label>
    </ligand>
</feature>
<dbReference type="HAMAP" id="MF_01152">
    <property type="entry name" value="DnaJ"/>
    <property type="match status" value="1"/>
</dbReference>
<dbReference type="InterPro" id="IPR008971">
    <property type="entry name" value="HSP40/DnaJ_pept-bd"/>
</dbReference>
<evidence type="ECO:0000256" key="1">
    <source>
        <dbReference type="ARBA" id="ARBA00022490"/>
    </source>
</evidence>
<feature type="repeat" description="CXXCXGXG motif" evidence="9">
    <location>
        <begin position="191"/>
        <end position="198"/>
    </location>
</feature>
<dbReference type="InterPro" id="IPR036410">
    <property type="entry name" value="HSP_DnaJ_Cys-rich_dom_sf"/>
</dbReference>
<dbReference type="CDD" id="cd10747">
    <property type="entry name" value="DnaJ_C"/>
    <property type="match status" value="1"/>
</dbReference>
<dbReference type="SUPFAM" id="SSF57938">
    <property type="entry name" value="DnaJ/Hsp40 cysteine-rich domain"/>
    <property type="match status" value="1"/>
</dbReference>
<feature type="binding site" evidence="9">
    <location>
        <position position="191"/>
    </location>
    <ligand>
        <name>Zn(2+)</name>
        <dbReference type="ChEBI" id="CHEBI:29105"/>
        <label>2</label>
    </ligand>
</feature>
<feature type="repeat" description="CXXCXGXG motif" evidence="9">
    <location>
        <begin position="169"/>
        <end position="176"/>
    </location>
</feature>
<keyword evidence="14" id="KW-1185">Reference proteome</keyword>
<dbReference type="Gene3D" id="2.10.230.10">
    <property type="entry name" value="Heat shock protein DnaJ, cysteine-rich domain"/>
    <property type="match status" value="1"/>
</dbReference>
<comment type="caution">
    <text evidence="13">The sequence shown here is derived from an EMBL/GenBank/DDBJ whole genome shotgun (WGS) entry which is preliminary data.</text>
</comment>
<dbReference type="SUPFAM" id="SSF49493">
    <property type="entry name" value="HSP40/DnaJ peptide-binding domain"/>
    <property type="match status" value="2"/>
</dbReference>
<dbReference type="NCBIfam" id="TIGR02349">
    <property type="entry name" value="DnaJ_bact"/>
    <property type="match status" value="1"/>
</dbReference>
<dbReference type="NCBIfam" id="NF008035">
    <property type="entry name" value="PRK10767.1"/>
    <property type="match status" value="1"/>
</dbReference>
<dbReference type="SUPFAM" id="SSF46565">
    <property type="entry name" value="Chaperone J-domain"/>
    <property type="match status" value="1"/>
</dbReference>
<dbReference type="PROSITE" id="PS00636">
    <property type="entry name" value="DNAJ_1"/>
    <property type="match status" value="1"/>
</dbReference>
<feature type="repeat" description="CXXCXGXG motif" evidence="9">
    <location>
        <begin position="152"/>
        <end position="159"/>
    </location>
</feature>
<protein>
    <recommendedName>
        <fullName evidence="9">Chaperone protein DnaJ</fullName>
    </recommendedName>
</protein>
<evidence type="ECO:0000313" key="13">
    <source>
        <dbReference type="EMBL" id="GGB76031.1"/>
    </source>
</evidence>
<evidence type="ECO:0000259" key="12">
    <source>
        <dbReference type="PROSITE" id="PS51188"/>
    </source>
</evidence>
<gene>
    <name evidence="9 13" type="primary">dnaJ</name>
    <name evidence="13" type="ORF">GCM10011503_25970</name>
</gene>
<proteinExistence type="inferred from homology"/>
<feature type="binding site" evidence="9">
    <location>
        <position position="194"/>
    </location>
    <ligand>
        <name>Zn(2+)</name>
        <dbReference type="ChEBI" id="CHEBI:29105"/>
        <label>2</label>
    </ligand>
</feature>
<evidence type="ECO:0000256" key="5">
    <source>
        <dbReference type="ARBA" id="ARBA00022771"/>
    </source>
</evidence>
<keyword evidence="6 9" id="KW-0862">Zinc</keyword>
<comment type="subcellular location">
    <subcellularLocation>
        <location evidence="9">Cytoplasm</location>
    </subcellularLocation>
</comment>
<dbReference type="Pfam" id="PF00684">
    <property type="entry name" value="DnaJ_CXXCXGXG"/>
    <property type="match status" value="1"/>
</dbReference>
<feature type="zinc finger region" description="CR-type" evidence="10">
    <location>
        <begin position="139"/>
        <end position="217"/>
    </location>
</feature>
<dbReference type="SMART" id="SM00271">
    <property type="entry name" value="DnaJ"/>
    <property type="match status" value="1"/>
</dbReference>
<dbReference type="Pfam" id="PF00226">
    <property type="entry name" value="DnaJ"/>
    <property type="match status" value="1"/>
</dbReference>
<dbReference type="InterPro" id="IPR018253">
    <property type="entry name" value="DnaJ_domain_CS"/>
</dbReference>
<dbReference type="InterPro" id="IPR001305">
    <property type="entry name" value="HSP_DnaJ_Cys-rich_dom"/>
</dbReference>
<feature type="binding site" evidence="9">
    <location>
        <position position="172"/>
    </location>
    <ligand>
        <name>Zn(2+)</name>
        <dbReference type="ChEBI" id="CHEBI:29105"/>
        <label>2</label>
    </ligand>
</feature>
<sequence>MSKPDYYELLGVAKDADAKTLKSAYRKLALKYHPDQNPGDEAAEARFKEVGEAYAILSDPEKRAAYDRFGHAAFEGGAGGPGGGNPFGNMDPGDIFDNIFSQVFGAGGGFGGGRRRNGPARGNDLRYDLEITLEEAYSGKDTTISLPAAVECGVCDGSGAEPGTSPETCPTCSGSGRVRATQGFFTMERTCARCSGRGKVISKPCRTCHGAGQVREDRRLQVKIPAGVESGMRIRLSGEGEPGLHGGPKGDLYIFVDVAEHDIFERDGPNLYCPAPVPMVTAALGGEIEIPTIDGGRARVTVPEGAQTGRKLRLRGKGMPSLRGSGQGGDLFVEMIVETPRNLSARQKELLQEFCELSCADCNPESEGFLGRVKKFWDGVTGEDQHRPN</sequence>
<keyword evidence="7 9" id="KW-0346">Stress response</keyword>
<dbReference type="EMBL" id="BMKF01000002">
    <property type="protein sequence ID" value="GGB76031.1"/>
    <property type="molecule type" value="Genomic_DNA"/>
</dbReference>
<dbReference type="PROSITE" id="PS51188">
    <property type="entry name" value="ZF_CR"/>
    <property type="match status" value="1"/>
</dbReference>
<dbReference type="InterPro" id="IPR012724">
    <property type="entry name" value="DnaJ"/>
</dbReference>
<feature type="domain" description="J" evidence="11">
    <location>
        <begin position="5"/>
        <end position="70"/>
    </location>
</feature>
<comment type="cofactor">
    <cofactor evidence="9">
        <name>Zn(2+)</name>
        <dbReference type="ChEBI" id="CHEBI:29105"/>
    </cofactor>
    <text evidence="9">Binds 2 Zn(2+) ions per monomer.</text>
</comment>
<feature type="domain" description="CR-type" evidence="12">
    <location>
        <begin position="139"/>
        <end position="217"/>
    </location>
</feature>
<feature type="binding site" evidence="9">
    <location>
        <position position="205"/>
    </location>
    <ligand>
        <name>Zn(2+)</name>
        <dbReference type="ChEBI" id="CHEBI:29105"/>
        <label>1</label>
    </ligand>
</feature>
<dbReference type="Pfam" id="PF01556">
    <property type="entry name" value="DnaJ_C"/>
    <property type="match status" value="1"/>
</dbReference>
<dbReference type="PANTHER" id="PTHR43096">
    <property type="entry name" value="DNAJ HOMOLOG 1, MITOCHONDRIAL-RELATED"/>
    <property type="match status" value="1"/>
</dbReference>
<evidence type="ECO:0000256" key="3">
    <source>
        <dbReference type="ARBA" id="ARBA00022723"/>
    </source>
</evidence>
<dbReference type="Gene3D" id="2.60.260.20">
    <property type="entry name" value="Urease metallochaperone UreE, N-terminal domain"/>
    <property type="match status" value="2"/>
</dbReference>
<comment type="similarity">
    <text evidence="9">Belongs to the DnaJ family.</text>
</comment>
<dbReference type="InterPro" id="IPR002939">
    <property type="entry name" value="DnaJ_C"/>
</dbReference>
<name>A0ABQ1JRX6_9PROT</name>
<organism evidence="13 14">
    <name type="scientific">Henriciella pelagia</name>
    <dbReference type="NCBI Taxonomy" id="1977912"/>
    <lineage>
        <taxon>Bacteria</taxon>
        <taxon>Pseudomonadati</taxon>
        <taxon>Pseudomonadota</taxon>
        <taxon>Alphaproteobacteria</taxon>
        <taxon>Hyphomonadales</taxon>
        <taxon>Hyphomonadaceae</taxon>
        <taxon>Henriciella</taxon>
    </lineage>
</organism>
<comment type="domain">
    <text evidence="9">The J domain is necessary and sufficient to stimulate DnaK ATPase activity. Zinc center 1 plays an important role in the autonomous, DnaK-independent chaperone activity of DnaJ. Zinc center 2 is essential for interaction with DnaK and for DnaJ activity.</text>
</comment>
<dbReference type="PANTHER" id="PTHR43096:SF48">
    <property type="entry name" value="CHAPERONE PROTEIN DNAJ"/>
    <property type="match status" value="1"/>
</dbReference>
<dbReference type="Gene3D" id="1.10.287.110">
    <property type="entry name" value="DnaJ domain"/>
    <property type="match status" value="1"/>
</dbReference>
<comment type="subunit">
    <text evidence="9">Homodimer.</text>
</comment>
<keyword evidence="3 9" id="KW-0479">Metal-binding</keyword>
<evidence type="ECO:0000256" key="4">
    <source>
        <dbReference type="ARBA" id="ARBA00022737"/>
    </source>
</evidence>
<dbReference type="PRINTS" id="PR00625">
    <property type="entry name" value="JDOMAIN"/>
</dbReference>
<reference evidence="14" key="1">
    <citation type="journal article" date="2019" name="Int. J. Syst. Evol. Microbiol.">
        <title>The Global Catalogue of Microorganisms (GCM) 10K type strain sequencing project: providing services to taxonomists for standard genome sequencing and annotation.</title>
        <authorList>
            <consortium name="The Broad Institute Genomics Platform"/>
            <consortium name="The Broad Institute Genome Sequencing Center for Infectious Disease"/>
            <person name="Wu L."/>
            <person name="Ma J."/>
        </authorList>
    </citation>
    <scope>NUCLEOTIDE SEQUENCE [LARGE SCALE GENOMIC DNA]</scope>
    <source>
        <strain evidence="14">CGMCC 1.15928</strain>
    </source>
</reference>